<dbReference type="Pfam" id="PF16331">
    <property type="entry name" value="TolA_bind_tri"/>
    <property type="match status" value="1"/>
</dbReference>
<keyword evidence="1" id="KW-0574">Periplasm</keyword>
<dbReference type="HAMAP" id="MF_02066">
    <property type="entry name" value="CpoB"/>
    <property type="match status" value="1"/>
</dbReference>
<keyword evidence="1" id="KW-0732">Signal</keyword>
<dbReference type="Gene3D" id="1.20.5.110">
    <property type="match status" value="1"/>
</dbReference>
<accession>A0ABS5V5Q6</accession>
<evidence type="ECO:0000313" key="4">
    <source>
        <dbReference type="EMBL" id="MBT1445795.1"/>
    </source>
</evidence>
<dbReference type="RefSeq" id="WP_214507989.1">
    <property type="nucleotide sequence ID" value="NZ_JAHEPS010000006.1"/>
</dbReference>
<keyword evidence="1" id="KW-0175">Coiled coil</keyword>
<gene>
    <name evidence="4" type="primary">ybgF</name>
    <name evidence="1" type="synonym">cpoB</name>
    <name evidence="4" type="ORF">KJI95_14875</name>
</gene>
<keyword evidence="1" id="KW-0131">Cell cycle</keyword>
<feature type="coiled-coil region" evidence="1">
    <location>
        <begin position="55"/>
        <end position="96"/>
    </location>
</feature>
<keyword evidence="5" id="KW-1185">Reference proteome</keyword>
<sequence length="258" mass="28257" precursor="true">MKKSVLLISMVLAMPALAKAPVEDLGSGSADDRVAKLERILKAKQQTDFDMQRRLDSLQQEVLELRGLAEQQNYQINEMLERQRKLYEEIANLQSAPKPSQSASAAGAAAAVSQPVPSQGQSTPSPSAGAVDATLNETAAYEGAINLVLKERRYDDAITAFRSFVKQYPTSNYSDNANYWLGQLLYNKNELDEARGAFTVVVEKYPDSGKRGDSLVKLGLIAEKKGDKTGAKNLYRKVIQDYANSAAARIAQQQLNAL</sequence>
<dbReference type="EMBL" id="JAHEPS010000006">
    <property type="protein sequence ID" value="MBT1445795.1"/>
    <property type="molecule type" value="Genomic_DNA"/>
</dbReference>
<feature type="compositionally biased region" description="Low complexity" evidence="2">
    <location>
        <begin position="97"/>
        <end position="119"/>
    </location>
</feature>
<dbReference type="Pfam" id="PF13174">
    <property type="entry name" value="TPR_6"/>
    <property type="match status" value="1"/>
</dbReference>
<dbReference type="InterPro" id="IPR032519">
    <property type="entry name" value="YbgF_tri"/>
</dbReference>
<keyword evidence="1" id="KW-0132">Cell division</keyword>
<name>A0ABS5V5Q6_9GAMM</name>
<dbReference type="Gene3D" id="1.25.40.10">
    <property type="entry name" value="Tetratricopeptide repeat domain"/>
    <property type="match status" value="1"/>
</dbReference>
<dbReference type="InterPro" id="IPR034706">
    <property type="entry name" value="CpoB"/>
</dbReference>
<proteinExistence type="inferred from homology"/>
<evidence type="ECO:0000256" key="2">
    <source>
        <dbReference type="SAM" id="MobiDB-lite"/>
    </source>
</evidence>
<dbReference type="InterPro" id="IPR014162">
    <property type="entry name" value="CpoB_C"/>
</dbReference>
<comment type="similarity">
    <text evidence="1">Belongs to the CpoB family.</text>
</comment>
<organism evidence="4 5">
    <name type="scientific">Shewanella jiangmenensis</name>
    <dbReference type="NCBI Taxonomy" id="2837387"/>
    <lineage>
        <taxon>Bacteria</taxon>
        <taxon>Pseudomonadati</taxon>
        <taxon>Pseudomonadota</taxon>
        <taxon>Gammaproteobacteria</taxon>
        <taxon>Alteromonadales</taxon>
        <taxon>Shewanellaceae</taxon>
        <taxon>Shewanella</taxon>
    </lineage>
</organism>
<dbReference type="Pfam" id="PF13432">
    <property type="entry name" value="TPR_16"/>
    <property type="match status" value="1"/>
</dbReference>
<comment type="function">
    <text evidence="1">Mediates coordination of peptidoglycan synthesis and outer membrane constriction during cell division.</text>
</comment>
<dbReference type="InterPro" id="IPR011990">
    <property type="entry name" value="TPR-like_helical_dom_sf"/>
</dbReference>
<comment type="subcellular location">
    <subcellularLocation>
        <location evidence="1">Periplasm</location>
    </subcellularLocation>
</comment>
<evidence type="ECO:0000313" key="5">
    <source>
        <dbReference type="Proteomes" id="UP001195903"/>
    </source>
</evidence>
<dbReference type="SUPFAM" id="SSF48452">
    <property type="entry name" value="TPR-like"/>
    <property type="match status" value="1"/>
</dbReference>
<feature type="region of interest" description="Disordered" evidence="2">
    <location>
        <begin position="97"/>
        <end position="130"/>
    </location>
</feature>
<evidence type="ECO:0000256" key="1">
    <source>
        <dbReference type="HAMAP-Rule" id="MF_02066"/>
    </source>
</evidence>
<comment type="caution">
    <text evidence="4">The sequence shown here is derived from an EMBL/GenBank/DDBJ whole genome shotgun (WGS) entry which is preliminary data.</text>
</comment>
<protein>
    <recommendedName>
        <fullName evidence="1">Cell division coordinator CpoB</fullName>
    </recommendedName>
</protein>
<feature type="domain" description="YbgF trimerisation" evidence="3">
    <location>
        <begin position="29"/>
        <end position="103"/>
    </location>
</feature>
<evidence type="ECO:0000259" key="3">
    <source>
        <dbReference type="Pfam" id="PF16331"/>
    </source>
</evidence>
<dbReference type="NCBIfam" id="TIGR02795">
    <property type="entry name" value="tol_pal_ybgF"/>
    <property type="match status" value="1"/>
</dbReference>
<feature type="chain" id="PRO_5044932486" description="Cell division coordinator CpoB" evidence="1">
    <location>
        <begin position="19"/>
        <end position="258"/>
    </location>
</feature>
<dbReference type="Proteomes" id="UP001195903">
    <property type="component" value="Unassembled WGS sequence"/>
</dbReference>
<feature type="signal peptide" evidence="1">
    <location>
        <begin position="1"/>
        <end position="18"/>
    </location>
</feature>
<reference evidence="4 5" key="1">
    <citation type="submission" date="2021-05" db="EMBL/GenBank/DDBJ databases">
        <title>Shewanella sp. JM162201.</title>
        <authorList>
            <person name="Xu S."/>
            <person name="Li A."/>
        </authorList>
    </citation>
    <scope>NUCLEOTIDE SEQUENCE [LARGE SCALE GENOMIC DNA]</scope>
    <source>
        <strain evidence="4 5">JM162201</strain>
    </source>
</reference>
<dbReference type="InterPro" id="IPR019734">
    <property type="entry name" value="TPR_rpt"/>
</dbReference>